<evidence type="ECO:0000256" key="1">
    <source>
        <dbReference type="ARBA" id="ARBA00008834"/>
    </source>
</evidence>
<dbReference type="SUPFAM" id="SSF51126">
    <property type="entry name" value="Pectin lyase-like"/>
    <property type="match status" value="1"/>
</dbReference>
<sequence>MWSSDVVFANITLRDSPFWTLHPYDCKNVTITNMTILGLFEAPNTDGIDIVIGFDGGLISPSCASDSCEDMIIENSYIIVGDDGIAIKSGWDQYGTTYGRPSNNILIRNLTIRSMVRVPQDGLSHYHASVCQDTQVPNSLASLHNSSPPNLEQNFTLCETKILPS</sequence>
<evidence type="ECO:0000256" key="3">
    <source>
        <dbReference type="ARBA" id="ARBA00023295"/>
    </source>
</evidence>
<dbReference type="Gene3D" id="2.160.20.10">
    <property type="entry name" value="Single-stranded right-handed beta-helix, Pectin lyase-like"/>
    <property type="match status" value="1"/>
</dbReference>
<evidence type="ECO:0000256" key="2">
    <source>
        <dbReference type="ARBA" id="ARBA00022801"/>
    </source>
</evidence>
<dbReference type="InterPro" id="IPR012334">
    <property type="entry name" value="Pectin_lyas_fold"/>
</dbReference>
<keyword evidence="6" id="KW-1185">Reference proteome</keyword>
<dbReference type="OrthoDB" id="187139at2759"/>
<evidence type="ECO:0000313" key="6">
    <source>
        <dbReference type="Proteomes" id="UP000886595"/>
    </source>
</evidence>
<dbReference type="EMBL" id="JAAMPC010000017">
    <property type="protein sequence ID" value="KAG2245660.1"/>
    <property type="molecule type" value="Genomic_DNA"/>
</dbReference>
<keyword evidence="2 4" id="KW-0378">Hydrolase</keyword>
<dbReference type="InterPro" id="IPR000743">
    <property type="entry name" value="Glyco_hydro_28"/>
</dbReference>
<gene>
    <name evidence="5" type="ORF">Bca52824_085288</name>
</gene>
<evidence type="ECO:0008006" key="7">
    <source>
        <dbReference type="Google" id="ProtNLM"/>
    </source>
</evidence>
<name>A0A8X7P6U4_BRACI</name>
<keyword evidence="3 4" id="KW-0326">Glycosidase</keyword>
<dbReference type="GO" id="GO:0005975">
    <property type="term" value="P:carbohydrate metabolic process"/>
    <property type="evidence" value="ECO:0007669"/>
    <property type="project" value="InterPro"/>
</dbReference>
<dbReference type="GO" id="GO:0004650">
    <property type="term" value="F:polygalacturonase activity"/>
    <property type="evidence" value="ECO:0007669"/>
    <property type="project" value="InterPro"/>
</dbReference>
<reference evidence="5 6" key="1">
    <citation type="submission" date="2020-02" db="EMBL/GenBank/DDBJ databases">
        <authorList>
            <person name="Ma Q."/>
            <person name="Huang Y."/>
            <person name="Song X."/>
            <person name="Pei D."/>
        </authorList>
    </citation>
    <scope>NUCLEOTIDE SEQUENCE [LARGE SCALE GENOMIC DNA]</scope>
    <source>
        <strain evidence="5">Sxm20200214</strain>
        <tissue evidence="5">Leaf</tissue>
    </source>
</reference>
<organism evidence="5 6">
    <name type="scientific">Brassica carinata</name>
    <name type="common">Ethiopian mustard</name>
    <name type="synonym">Abyssinian cabbage</name>
    <dbReference type="NCBI Taxonomy" id="52824"/>
    <lineage>
        <taxon>Eukaryota</taxon>
        <taxon>Viridiplantae</taxon>
        <taxon>Streptophyta</taxon>
        <taxon>Embryophyta</taxon>
        <taxon>Tracheophyta</taxon>
        <taxon>Spermatophyta</taxon>
        <taxon>Magnoliopsida</taxon>
        <taxon>eudicotyledons</taxon>
        <taxon>Gunneridae</taxon>
        <taxon>Pentapetalae</taxon>
        <taxon>rosids</taxon>
        <taxon>malvids</taxon>
        <taxon>Brassicales</taxon>
        <taxon>Brassicaceae</taxon>
        <taxon>Brassiceae</taxon>
        <taxon>Brassica</taxon>
    </lineage>
</organism>
<evidence type="ECO:0000256" key="4">
    <source>
        <dbReference type="RuleBase" id="RU361169"/>
    </source>
</evidence>
<evidence type="ECO:0000313" key="5">
    <source>
        <dbReference type="EMBL" id="KAG2245660.1"/>
    </source>
</evidence>
<protein>
    <recommendedName>
        <fullName evidence="7">Polygalacturonase</fullName>
    </recommendedName>
</protein>
<accession>A0A8X7P6U4</accession>
<dbReference type="InterPro" id="IPR011050">
    <property type="entry name" value="Pectin_lyase_fold/virulence"/>
</dbReference>
<proteinExistence type="inferred from homology"/>
<dbReference type="PANTHER" id="PTHR31339:SF84">
    <property type="entry name" value="PECTATE LYASE SUPERFAMILY PROTEIN DOMAIN-CONTAINING PROTEIN"/>
    <property type="match status" value="1"/>
</dbReference>
<comment type="similarity">
    <text evidence="1 4">Belongs to the glycosyl hydrolase 28 family.</text>
</comment>
<dbReference type="Pfam" id="PF00295">
    <property type="entry name" value="Glyco_hydro_28"/>
    <property type="match status" value="1"/>
</dbReference>
<dbReference type="InterPro" id="IPR051801">
    <property type="entry name" value="GH28_Enzymes"/>
</dbReference>
<dbReference type="PANTHER" id="PTHR31339">
    <property type="entry name" value="PECTIN LYASE-RELATED"/>
    <property type="match status" value="1"/>
</dbReference>
<dbReference type="Proteomes" id="UP000886595">
    <property type="component" value="Unassembled WGS sequence"/>
</dbReference>
<dbReference type="AlphaFoldDB" id="A0A8X7P6U4"/>
<comment type="caution">
    <text evidence="5">The sequence shown here is derived from an EMBL/GenBank/DDBJ whole genome shotgun (WGS) entry which is preliminary data.</text>
</comment>